<comment type="caution">
    <text evidence="2">The sequence shown here is derived from an EMBL/GenBank/DDBJ whole genome shotgun (WGS) entry which is preliminary data.</text>
</comment>
<sequence length="82" mass="9356">MDFLDIWTQSHITTTSTDTLGFHIHSIKNRDGFATSTSASQVNKGAILGHDDFMCRDTREKEKKRTSYTEGSNYSNEFESFI</sequence>
<feature type="compositionally biased region" description="Polar residues" evidence="1">
    <location>
        <begin position="68"/>
        <end position="82"/>
    </location>
</feature>
<keyword evidence="3" id="KW-1185">Reference proteome</keyword>
<dbReference type="AlphaFoldDB" id="A0AAV6UYR1"/>
<reference evidence="2 3" key="1">
    <citation type="journal article" date="2022" name="Nat. Ecol. Evol.">
        <title>A masculinizing supergene underlies an exaggerated male reproductive morph in a spider.</title>
        <authorList>
            <person name="Hendrickx F."/>
            <person name="De Corte Z."/>
            <person name="Sonet G."/>
            <person name="Van Belleghem S.M."/>
            <person name="Kostlbacher S."/>
            <person name="Vangestel C."/>
        </authorList>
    </citation>
    <scope>NUCLEOTIDE SEQUENCE [LARGE SCALE GENOMIC DNA]</scope>
    <source>
        <strain evidence="2">W744_W776</strain>
    </source>
</reference>
<evidence type="ECO:0000313" key="2">
    <source>
        <dbReference type="EMBL" id="KAG8188681.1"/>
    </source>
</evidence>
<evidence type="ECO:0000256" key="1">
    <source>
        <dbReference type="SAM" id="MobiDB-lite"/>
    </source>
</evidence>
<feature type="region of interest" description="Disordered" evidence="1">
    <location>
        <begin position="60"/>
        <end position="82"/>
    </location>
</feature>
<protein>
    <submittedName>
        <fullName evidence="2">Uncharacterized protein</fullName>
    </submittedName>
</protein>
<proteinExistence type="predicted"/>
<dbReference type="Proteomes" id="UP000827092">
    <property type="component" value="Unassembled WGS sequence"/>
</dbReference>
<organism evidence="2 3">
    <name type="scientific">Oedothorax gibbosus</name>
    <dbReference type="NCBI Taxonomy" id="931172"/>
    <lineage>
        <taxon>Eukaryota</taxon>
        <taxon>Metazoa</taxon>
        <taxon>Ecdysozoa</taxon>
        <taxon>Arthropoda</taxon>
        <taxon>Chelicerata</taxon>
        <taxon>Arachnida</taxon>
        <taxon>Araneae</taxon>
        <taxon>Araneomorphae</taxon>
        <taxon>Entelegynae</taxon>
        <taxon>Araneoidea</taxon>
        <taxon>Linyphiidae</taxon>
        <taxon>Erigoninae</taxon>
        <taxon>Oedothorax</taxon>
    </lineage>
</organism>
<accession>A0AAV6UYR1</accession>
<dbReference type="EMBL" id="JAFNEN010000233">
    <property type="protein sequence ID" value="KAG8188681.1"/>
    <property type="molecule type" value="Genomic_DNA"/>
</dbReference>
<name>A0AAV6UYR1_9ARAC</name>
<gene>
    <name evidence="2" type="ORF">JTE90_003937</name>
</gene>
<evidence type="ECO:0000313" key="3">
    <source>
        <dbReference type="Proteomes" id="UP000827092"/>
    </source>
</evidence>